<protein>
    <submittedName>
        <fullName evidence="1">Uncharacterized protein</fullName>
    </submittedName>
</protein>
<dbReference type="EMBL" id="JARK01001355">
    <property type="protein sequence ID" value="EYC21596.1"/>
    <property type="molecule type" value="Genomic_DNA"/>
</dbReference>
<gene>
    <name evidence="1" type="primary">Acey_s0019.g3918</name>
    <name evidence="1" type="ORF">Y032_0019g3918</name>
</gene>
<accession>A0A016V2X9</accession>
<dbReference type="Proteomes" id="UP000024635">
    <property type="component" value="Unassembled WGS sequence"/>
</dbReference>
<reference evidence="2" key="1">
    <citation type="journal article" date="2015" name="Nat. Genet.">
        <title>The genome and transcriptome of the zoonotic hookworm Ancylostoma ceylanicum identify infection-specific gene families.</title>
        <authorList>
            <person name="Schwarz E.M."/>
            <person name="Hu Y."/>
            <person name="Antoshechkin I."/>
            <person name="Miller M.M."/>
            <person name="Sternberg P.W."/>
            <person name="Aroian R.V."/>
        </authorList>
    </citation>
    <scope>NUCLEOTIDE SEQUENCE</scope>
    <source>
        <strain evidence="2">HY135</strain>
    </source>
</reference>
<evidence type="ECO:0000313" key="2">
    <source>
        <dbReference type="Proteomes" id="UP000024635"/>
    </source>
</evidence>
<sequence length="79" mass="8862">MPVYVWSVHATKGSLTQTTAVGNGDDDDRDVKTSLDLSIQGLFMQKINRTKTSNCMGHCKETFQKMEEAMVICDCMLQE</sequence>
<comment type="caution">
    <text evidence="1">The sequence shown here is derived from an EMBL/GenBank/DDBJ whole genome shotgun (WGS) entry which is preliminary data.</text>
</comment>
<keyword evidence="2" id="KW-1185">Reference proteome</keyword>
<organism evidence="1 2">
    <name type="scientific">Ancylostoma ceylanicum</name>
    <dbReference type="NCBI Taxonomy" id="53326"/>
    <lineage>
        <taxon>Eukaryota</taxon>
        <taxon>Metazoa</taxon>
        <taxon>Ecdysozoa</taxon>
        <taxon>Nematoda</taxon>
        <taxon>Chromadorea</taxon>
        <taxon>Rhabditida</taxon>
        <taxon>Rhabditina</taxon>
        <taxon>Rhabditomorpha</taxon>
        <taxon>Strongyloidea</taxon>
        <taxon>Ancylostomatidae</taxon>
        <taxon>Ancylostomatinae</taxon>
        <taxon>Ancylostoma</taxon>
    </lineage>
</organism>
<name>A0A016V2X9_9BILA</name>
<proteinExistence type="predicted"/>
<evidence type="ECO:0000313" key="1">
    <source>
        <dbReference type="EMBL" id="EYC21596.1"/>
    </source>
</evidence>
<dbReference type="AlphaFoldDB" id="A0A016V2X9"/>